<feature type="transmembrane region" description="Helical" evidence="1">
    <location>
        <begin position="49"/>
        <end position="67"/>
    </location>
</feature>
<dbReference type="PROSITE" id="PS50930">
    <property type="entry name" value="HTH_LYTTR"/>
    <property type="match status" value="1"/>
</dbReference>
<proteinExistence type="predicted"/>
<name>A0ABY4ZR46_9CAUL</name>
<keyword evidence="1" id="KW-0472">Membrane</keyword>
<feature type="transmembrane region" description="Helical" evidence="1">
    <location>
        <begin position="88"/>
        <end position="108"/>
    </location>
</feature>
<keyword evidence="1" id="KW-0812">Transmembrane</keyword>
<dbReference type="Pfam" id="PF04397">
    <property type="entry name" value="LytTR"/>
    <property type="match status" value="1"/>
</dbReference>
<reference evidence="3 4" key="1">
    <citation type="submission" date="2022-04" db="EMBL/GenBank/DDBJ databases">
        <title>Genome sequence of soybean root-associated Caulobacter segnis RL271.</title>
        <authorList>
            <person name="Longley R."/>
            <person name="Bonito G."/>
            <person name="Trigodet F."/>
            <person name="Crosson S."/>
            <person name="Fiebig A."/>
        </authorList>
    </citation>
    <scope>NUCLEOTIDE SEQUENCE [LARGE SCALE GENOMIC DNA]</scope>
    <source>
        <strain evidence="3 4">RL271</strain>
    </source>
</reference>
<dbReference type="Gene3D" id="2.40.50.1020">
    <property type="entry name" value="LytTr DNA-binding domain"/>
    <property type="match status" value="1"/>
</dbReference>
<dbReference type="EMBL" id="CP096040">
    <property type="protein sequence ID" value="USQ95066.1"/>
    <property type="molecule type" value="Genomic_DNA"/>
</dbReference>
<keyword evidence="3" id="KW-0238">DNA-binding</keyword>
<dbReference type="GO" id="GO:0003677">
    <property type="term" value="F:DNA binding"/>
    <property type="evidence" value="ECO:0007669"/>
    <property type="project" value="UniProtKB-KW"/>
</dbReference>
<protein>
    <submittedName>
        <fullName evidence="3">LytTR family DNA-binding domain-containing protein</fullName>
    </submittedName>
</protein>
<evidence type="ECO:0000259" key="2">
    <source>
        <dbReference type="PROSITE" id="PS50930"/>
    </source>
</evidence>
<gene>
    <name evidence="3" type="ORF">MZV50_21270</name>
</gene>
<sequence>MIARVSDPPLLGTAREWAVDLGVAVGIGVLLGLMGPFGSFFNGGPGLRIAYWVGSLACGMLLFGGLARLAGAGVRRLGWPDWTMIPPVVLVGSLLQGAPLRVVAIALWPGIAHAVSPLEWYGQCVAIATTLVLAYYFIRVRPQALARTRTPAREGLVPADAPAVALDPGAVLYLRMEDHYVRIRTEYGSRLEMGPLARVTTGLASVEGLQVHRSWWVARRAIAGVERDGRNLRLRLVDGETAPVSRASVAKLRAAGWLAGDNPA</sequence>
<feature type="domain" description="HTH LytTR-type" evidence="2">
    <location>
        <begin position="166"/>
        <end position="258"/>
    </location>
</feature>
<evidence type="ECO:0000313" key="3">
    <source>
        <dbReference type="EMBL" id="USQ95066.1"/>
    </source>
</evidence>
<evidence type="ECO:0000313" key="4">
    <source>
        <dbReference type="Proteomes" id="UP001057520"/>
    </source>
</evidence>
<accession>A0ABY4ZR46</accession>
<keyword evidence="1" id="KW-1133">Transmembrane helix</keyword>
<evidence type="ECO:0000256" key="1">
    <source>
        <dbReference type="SAM" id="Phobius"/>
    </source>
</evidence>
<keyword evidence="4" id="KW-1185">Reference proteome</keyword>
<dbReference type="SMART" id="SM00850">
    <property type="entry name" value="LytTR"/>
    <property type="match status" value="1"/>
</dbReference>
<organism evidence="3 4">
    <name type="scientific">Caulobacter segnis</name>
    <dbReference type="NCBI Taxonomy" id="88688"/>
    <lineage>
        <taxon>Bacteria</taxon>
        <taxon>Pseudomonadati</taxon>
        <taxon>Pseudomonadota</taxon>
        <taxon>Alphaproteobacteria</taxon>
        <taxon>Caulobacterales</taxon>
        <taxon>Caulobacteraceae</taxon>
        <taxon>Caulobacter</taxon>
    </lineage>
</organism>
<dbReference type="InterPro" id="IPR007492">
    <property type="entry name" value="LytTR_DNA-bd_dom"/>
</dbReference>
<feature type="transmembrane region" description="Helical" evidence="1">
    <location>
        <begin position="21"/>
        <end position="43"/>
    </location>
</feature>
<feature type="transmembrane region" description="Helical" evidence="1">
    <location>
        <begin position="120"/>
        <end position="138"/>
    </location>
</feature>
<dbReference type="Proteomes" id="UP001057520">
    <property type="component" value="Chromosome"/>
</dbReference>